<feature type="domain" description="Spermatogenesis-associated protein 20-like TRX" evidence="1">
    <location>
        <begin position="4"/>
        <end position="168"/>
    </location>
</feature>
<evidence type="ECO:0000313" key="3">
    <source>
        <dbReference type="Proteomes" id="UP000240830"/>
    </source>
</evidence>
<dbReference type="GO" id="GO:0005975">
    <property type="term" value="P:carbohydrate metabolic process"/>
    <property type="evidence" value="ECO:0007669"/>
    <property type="project" value="InterPro"/>
</dbReference>
<dbReference type="InterPro" id="IPR036249">
    <property type="entry name" value="Thioredoxin-like_sf"/>
</dbReference>
<accession>A0A2H9TFL0</accession>
<dbReference type="InterPro" id="IPR004879">
    <property type="entry name" value="Ssp411-like_TRX"/>
</dbReference>
<sequence length="312" mass="35943">MVHTNRLAKEKSPYLLQHQHNPVNWYPWGEEAFKQARALNRPIFLSIGYSTCHWCHVMERESFERLDFEKRYNQCSEEMARIMNASFVNIKVDREERPDVDSQYMLYVQATTGGGGWPMSVFLTPDLKRILISILNVVAFFGGTYFPPKDSFSMPGFTSILRLISENSGKVFDSLAKAVEGRGSNEPSSEERLLEESAEWINRTLRHFDSAPKFPTLVNIVFLQKVVSLCNEILEARDVKGHVLKPNLTRFCKAIEADGSNPREIEEIAKRAQEMTERTLSAIWMGGIHDHIGNGFHRYSVDRKWHLPQYSL</sequence>
<dbReference type="SUPFAM" id="SSF52833">
    <property type="entry name" value="Thioredoxin-like"/>
    <property type="match status" value="1"/>
</dbReference>
<reference evidence="2 3" key="1">
    <citation type="submission" date="2016-10" db="EMBL/GenBank/DDBJ databases">
        <title>The genome of Paramicrosporidium saccamoebae is the missing link in understanding Cryptomycota and Microsporidia evolution.</title>
        <authorList>
            <person name="Quandt C.A."/>
            <person name="Beaudet D."/>
            <person name="Corsaro D."/>
            <person name="Michel R."/>
            <person name="Corradi N."/>
            <person name="James T."/>
        </authorList>
    </citation>
    <scope>NUCLEOTIDE SEQUENCE [LARGE SCALE GENOMIC DNA]</scope>
    <source>
        <strain evidence="2 3">KSL3</strain>
    </source>
</reference>
<gene>
    <name evidence="2" type="ORF">PSACC_03667</name>
</gene>
<dbReference type="PANTHER" id="PTHR42899">
    <property type="entry name" value="SPERMATOGENESIS-ASSOCIATED PROTEIN 20"/>
    <property type="match status" value="1"/>
</dbReference>
<keyword evidence="3" id="KW-1185">Reference proteome</keyword>
<comment type="caution">
    <text evidence="2">The sequence shown here is derived from an EMBL/GenBank/DDBJ whole genome shotgun (WGS) entry which is preliminary data.</text>
</comment>
<dbReference type="STRING" id="1246581.A0A2H9TFL0"/>
<evidence type="ECO:0000259" key="1">
    <source>
        <dbReference type="Pfam" id="PF03190"/>
    </source>
</evidence>
<dbReference type="PANTHER" id="PTHR42899:SF1">
    <property type="entry name" value="SPERMATOGENESIS-ASSOCIATED PROTEIN 20"/>
    <property type="match status" value="1"/>
</dbReference>
<dbReference type="Pfam" id="PF03190">
    <property type="entry name" value="Thioredox_DsbH"/>
    <property type="match status" value="1"/>
</dbReference>
<proteinExistence type="predicted"/>
<dbReference type="AlphaFoldDB" id="A0A2H9TFL0"/>
<organism evidence="2 3">
    <name type="scientific">Paramicrosporidium saccamoebae</name>
    <dbReference type="NCBI Taxonomy" id="1246581"/>
    <lineage>
        <taxon>Eukaryota</taxon>
        <taxon>Fungi</taxon>
        <taxon>Fungi incertae sedis</taxon>
        <taxon>Cryptomycota</taxon>
        <taxon>Cryptomycota incertae sedis</taxon>
        <taxon>Paramicrosporidium</taxon>
    </lineage>
</organism>
<dbReference type="SUPFAM" id="SSF48208">
    <property type="entry name" value="Six-hairpin glycosidases"/>
    <property type="match status" value="1"/>
</dbReference>
<dbReference type="Proteomes" id="UP000240830">
    <property type="component" value="Unassembled WGS sequence"/>
</dbReference>
<dbReference type="CDD" id="cd02955">
    <property type="entry name" value="SSP411"/>
    <property type="match status" value="1"/>
</dbReference>
<dbReference type="InterPro" id="IPR008928">
    <property type="entry name" value="6-hairpin_glycosidase_sf"/>
</dbReference>
<protein>
    <recommendedName>
        <fullName evidence="1">Spermatogenesis-associated protein 20-like TRX domain-containing protein</fullName>
    </recommendedName>
</protein>
<name>A0A2H9TFL0_9FUNG</name>
<dbReference type="InterPro" id="IPR024705">
    <property type="entry name" value="Ssp411"/>
</dbReference>
<dbReference type="EMBL" id="MTSL01000219">
    <property type="protein sequence ID" value="PJF16479.1"/>
    <property type="molecule type" value="Genomic_DNA"/>
</dbReference>
<evidence type="ECO:0000313" key="2">
    <source>
        <dbReference type="EMBL" id="PJF16479.1"/>
    </source>
</evidence>
<dbReference type="OrthoDB" id="1923667at2759"/>
<dbReference type="Gene3D" id="3.40.30.10">
    <property type="entry name" value="Glutaredoxin"/>
    <property type="match status" value="1"/>
</dbReference>